<comment type="caution">
    <text evidence="2">The sequence shown here is derived from an EMBL/GenBank/DDBJ whole genome shotgun (WGS) entry which is preliminary data.</text>
</comment>
<dbReference type="EMBL" id="VSWC01000053">
    <property type="protein sequence ID" value="KAA1101911.1"/>
    <property type="molecule type" value="Genomic_DNA"/>
</dbReference>
<protein>
    <submittedName>
        <fullName evidence="2">Uncharacterized protein</fullName>
    </submittedName>
</protein>
<evidence type="ECO:0000313" key="2">
    <source>
        <dbReference type="EMBL" id="KAA1101911.1"/>
    </source>
</evidence>
<sequence length="137" mass="15206">MAEGDRRVSAPRGKHDITRARRSVVPSKWDVLPVAAEGTAPVSAIANSHPSNSDTLPGSDESSDACRKEADNSNRHLLCLDTQTNTKMGTEPRDRMALRSASQRWRQWAQATPQAEWEDWFSFLSRAWSSSTNKGIP</sequence>
<feature type="compositionally biased region" description="Basic and acidic residues" evidence="1">
    <location>
        <begin position="64"/>
        <end position="73"/>
    </location>
</feature>
<gene>
    <name evidence="2" type="ORF">PGT21_032753</name>
</gene>
<dbReference type="Proteomes" id="UP000324748">
    <property type="component" value="Unassembled WGS sequence"/>
</dbReference>
<name>A0A5B0PL17_PUCGR</name>
<feature type="compositionally biased region" description="Polar residues" evidence="1">
    <location>
        <begin position="45"/>
        <end position="56"/>
    </location>
</feature>
<feature type="compositionally biased region" description="Basic and acidic residues" evidence="1">
    <location>
        <begin position="1"/>
        <end position="19"/>
    </location>
</feature>
<accession>A0A5B0PL17</accession>
<feature type="region of interest" description="Disordered" evidence="1">
    <location>
        <begin position="42"/>
        <end position="73"/>
    </location>
</feature>
<feature type="region of interest" description="Disordered" evidence="1">
    <location>
        <begin position="1"/>
        <end position="21"/>
    </location>
</feature>
<dbReference type="AlphaFoldDB" id="A0A5B0PL17"/>
<keyword evidence="3" id="KW-1185">Reference proteome</keyword>
<evidence type="ECO:0000256" key="1">
    <source>
        <dbReference type="SAM" id="MobiDB-lite"/>
    </source>
</evidence>
<proteinExistence type="predicted"/>
<reference evidence="2 3" key="1">
    <citation type="submission" date="2019-05" db="EMBL/GenBank/DDBJ databases">
        <title>Emergence of the Ug99 lineage of the wheat stem rust pathogen through somatic hybridization.</title>
        <authorList>
            <person name="Li F."/>
            <person name="Upadhyaya N.M."/>
            <person name="Sperschneider J."/>
            <person name="Matny O."/>
            <person name="Nguyen-Phuc H."/>
            <person name="Mago R."/>
            <person name="Raley C."/>
            <person name="Miller M.E."/>
            <person name="Silverstein K.A.T."/>
            <person name="Henningsen E."/>
            <person name="Hirsch C.D."/>
            <person name="Visser B."/>
            <person name="Pretorius Z.A."/>
            <person name="Steffenson B.J."/>
            <person name="Schwessinger B."/>
            <person name="Dodds P.N."/>
            <person name="Figueroa M."/>
        </authorList>
    </citation>
    <scope>NUCLEOTIDE SEQUENCE [LARGE SCALE GENOMIC DNA]</scope>
    <source>
        <strain evidence="2">21-0</strain>
    </source>
</reference>
<evidence type="ECO:0000313" key="3">
    <source>
        <dbReference type="Proteomes" id="UP000324748"/>
    </source>
</evidence>
<organism evidence="2 3">
    <name type="scientific">Puccinia graminis f. sp. tritici</name>
    <dbReference type="NCBI Taxonomy" id="56615"/>
    <lineage>
        <taxon>Eukaryota</taxon>
        <taxon>Fungi</taxon>
        <taxon>Dikarya</taxon>
        <taxon>Basidiomycota</taxon>
        <taxon>Pucciniomycotina</taxon>
        <taxon>Pucciniomycetes</taxon>
        <taxon>Pucciniales</taxon>
        <taxon>Pucciniaceae</taxon>
        <taxon>Puccinia</taxon>
    </lineage>
</organism>